<dbReference type="Proteomes" id="UP001596083">
    <property type="component" value="Unassembled WGS sequence"/>
</dbReference>
<dbReference type="RefSeq" id="WP_390320396.1">
    <property type="nucleotide sequence ID" value="NZ_JBHSPB010000022.1"/>
</dbReference>
<evidence type="ECO:0000313" key="3">
    <source>
        <dbReference type="Proteomes" id="UP001596083"/>
    </source>
</evidence>
<accession>A0ABW0Z805</accession>
<evidence type="ECO:0000313" key="2">
    <source>
        <dbReference type="EMBL" id="MFC5723967.1"/>
    </source>
</evidence>
<dbReference type="EMBL" id="JBHSPB010000022">
    <property type="protein sequence ID" value="MFC5723967.1"/>
    <property type="molecule type" value="Genomic_DNA"/>
</dbReference>
<comment type="caution">
    <text evidence="2">The sequence shown here is derived from an EMBL/GenBank/DDBJ whole genome shotgun (WGS) entry which is preliminary data.</text>
</comment>
<reference evidence="3" key="1">
    <citation type="journal article" date="2019" name="Int. J. Syst. Evol. Microbiol.">
        <title>The Global Catalogue of Microorganisms (GCM) 10K type strain sequencing project: providing services to taxonomists for standard genome sequencing and annotation.</title>
        <authorList>
            <consortium name="The Broad Institute Genomics Platform"/>
            <consortium name="The Broad Institute Genome Sequencing Center for Infectious Disease"/>
            <person name="Wu L."/>
            <person name="Ma J."/>
        </authorList>
    </citation>
    <scope>NUCLEOTIDE SEQUENCE [LARGE SCALE GENOMIC DNA]</scope>
    <source>
        <strain evidence="3">CGMCC 4.7304</strain>
    </source>
</reference>
<keyword evidence="1" id="KW-0812">Transmembrane</keyword>
<gene>
    <name evidence="2" type="ORF">ACFP1Z_27755</name>
</gene>
<sequence length="60" mass="6477">MIGTEWALVACLAVVAVTVLVVAHMTLRGSAPRERARLLRALSTVIHALADVLRALWGRT</sequence>
<evidence type="ECO:0000256" key="1">
    <source>
        <dbReference type="SAM" id="Phobius"/>
    </source>
</evidence>
<name>A0ABW0Z805_9ACTN</name>
<organism evidence="2 3">
    <name type="scientific">Streptomyces gamaensis</name>
    <dbReference type="NCBI Taxonomy" id="1763542"/>
    <lineage>
        <taxon>Bacteria</taxon>
        <taxon>Bacillati</taxon>
        <taxon>Actinomycetota</taxon>
        <taxon>Actinomycetes</taxon>
        <taxon>Kitasatosporales</taxon>
        <taxon>Streptomycetaceae</taxon>
        <taxon>Streptomyces</taxon>
    </lineage>
</organism>
<keyword evidence="1" id="KW-0472">Membrane</keyword>
<feature type="transmembrane region" description="Helical" evidence="1">
    <location>
        <begin position="6"/>
        <end position="26"/>
    </location>
</feature>
<keyword evidence="1" id="KW-1133">Transmembrane helix</keyword>
<keyword evidence="3" id="KW-1185">Reference proteome</keyword>
<proteinExistence type="predicted"/>
<protein>
    <submittedName>
        <fullName evidence="2">Uncharacterized protein</fullName>
    </submittedName>
</protein>